<dbReference type="Proteomes" id="UP000202922">
    <property type="component" value="Unassembled WGS sequence"/>
</dbReference>
<accession>A0A238JK61</accession>
<dbReference type="InterPro" id="IPR003646">
    <property type="entry name" value="SH3-like_bac-type"/>
</dbReference>
<feature type="domain" description="SH3b" evidence="2">
    <location>
        <begin position="123"/>
        <end position="173"/>
    </location>
</feature>
<dbReference type="OrthoDB" id="7433551at2"/>
<keyword evidence="1" id="KW-0732">Signal</keyword>
<evidence type="ECO:0000256" key="1">
    <source>
        <dbReference type="SAM" id="SignalP"/>
    </source>
</evidence>
<name>A0A238JK61_9RHOB</name>
<evidence type="ECO:0000259" key="2">
    <source>
        <dbReference type="Pfam" id="PF08239"/>
    </source>
</evidence>
<feature type="chain" id="PRO_5013031544" evidence="1">
    <location>
        <begin position="20"/>
        <end position="180"/>
    </location>
</feature>
<dbReference type="RefSeq" id="WP_093965347.1">
    <property type="nucleotide sequence ID" value="NZ_FXYE01000001.1"/>
</dbReference>
<evidence type="ECO:0000313" key="3">
    <source>
        <dbReference type="EMBL" id="SMX30875.1"/>
    </source>
</evidence>
<dbReference type="EMBL" id="FXYE01000001">
    <property type="protein sequence ID" value="SMX30875.1"/>
    <property type="molecule type" value="Genomic_DNA"/>
</dbReference>
<sequence length="180" mass="18569">MFRMSFWLCASLFAVMSLTDKPATSMQAASFVPTPEAPHDVVSIKAEPVLLADASAVIAKESADAATTTDASISKVSFGTAPTTGLVEVVSRDAPQGYTSKTAPTAKATAPASDGQIVAITGSRVNLRAGPSTNESVVGQLTRGTKAEVVGRPANGWVELKDLETGLHGFMAERFTAPAS</sequence>
<protein>
    <submittedName>
        <fullName evidence="3">Bacterial SH3 domain protein</fullName>
    </submittedName>
</protein>
<feature type="signal peptide" evidence="1">
    <location>
        <begin position="1"/>
        <end position="19"/>
    </location>
</feature>
<reference evidence="4" key="1">
    <citation type="submission" date="2017-05" db="EMBL/GenBank/DDBJ databases">
        <authorList>
            <person name="Rodrigo-Torres L."/>
            <person name="Arahal R. D."/>
            <person name="Lucena T."/>
        </authorList>
    </citation>
    <scope>NUCLEOTIDE SEQUENCE [LARGE SCALE GENOMIC DNA]</scope>
    <source>
        <strain evidence="4">CECT 8621</strain>
    </source>
</reference>
<organism evidence="3 4">
    <name type="scientific">Actibacterium lipolyticum</name>
    <dbReference type="NCBI Taxonomy" id="1524263"/>
    <lineage>
        <taxon>Bacteria</taxon>
        <taxon>Pseudomonadati</taxon>
        <taxon>Pseudomonadota</taxon>
        <taxon>Alphaproteobacteria</taxon>
        <taxon>Rhodobacterales</taxon>
        <taxon>Roseobacteraceae</taxon>
        <taxon>Actibacterium</taxon>
    </lineage>
</organism>
<dbReference type="AlphaFoldDB" id="A0A238JK61"/>
<proteinExistence type="predicted"/>
<dbReference type="Pfam" id="PF08239">
    <property type="entry name" value="SH3_3"/>
    <property type="match status" value="1"/>
</dbReference>
<dbReference type="Gene3D" id="2.30.30.40">
    <property type="entry name" value="SH3 Domains"/>
    <property type="match status" value="1"/>
</dbReference>
<gene>
    <name evidence="3" type="ORF">COL8621_00163</name>
</gene>
<evidence type="ECO:0000313" key="4">
    <source>
        <dbReference type="Proteomes" id="UP000202922"/>
    </source>
</evidence>
<keyword evidence="4" id="KW-1185">Reference proteome</keyword>